<feature type="binding site" evidence="13">
    <location>
        <begin position="56"/>
        <end position="63"/>
    </location>
    <ligand>
        <name>ATP</name>
        <dbReference type="ChEBI" id="CHEBI:30616"/>
    </ligand>
</feature>
<dbReference type="GO" id="GO:0009245">
    <property type="term" value="P:lipid A biosynthetic process"/>
    <property type="evidence" value="ECO:0007669"/>
    <property type="project" value="UniProtKB-UniRule"/>
</dbReference>
<protein>
    <recommendedName>
        <fullName evidence="4 13">Tetraacyldisaccharide 4'-kinase</fullName>
        <ecNumber evidence="3 13">2.7.1.130</ecNumber>
    </recommendedName>
    <alternativeName>
        <fullName evidence="12 13">Lipid A 4'-kinase</fullName>
    </alternativeName>
</protein>
<comment type="catalytic activity">
    <reaction evidence="13">
        <text>a lipid A disaccharide + ATP = a lipid IVA + ADP + H(+)</text>
        <dbReference type="Rhea" id="RHEA:67840"/>
        <dbReference type="ChEBI" id="CHEBI:15378"/>
        <dbReference type="ChEBI" id="CHEBI:30616"/>
        <dbReference type="ChEBI" id="CHEBI:176343"/>
        <dbReference type="ChEBI" id="CHEBI:176425"/>
        <dbReference type="ChEBI" id="CHEBI:456216"/>
        <dbReference type="EC" id="2.7.1.130"/>
    </reaction>
</comment>
<proteinExistence type="inferred from homology"/>
<keyword evidence="7 13" id="KW-0808">Transferase</keyword>
<comment type="caution">
    <text evidence="15">The sequence shown here is derived from an EMBL/GenBank/DDBJ whole genome shotgun (WGS) entry which is preliminary data.</text>
</comment>
<evidence type="ECO:0000256" key="11">
    <source>
        <dbReference type="ARBA" id="ARBA00023098"/>
    </source>
</evidence>
<keyword evidence="14" id="KW-0472">Membrane</keyword>
<dbReference type="Pfam" id="PF02606">
    <property type="entry name" value="LpxK"/>
    <property type="match status" value="1"/>
</dbReference>
<dbReference type="EC" id="2.7.1.130" evidence="3 13"/>
<dbReference type="GO" id="GO:0009029">
    <property type="term" value="F:lipid-A 4'-kinase activity"/>
    <property type="evidence" value="ECO:0007669"/>
    <property type="project" value="UniProtKB-UniRule"/>
</dbReference>
<dbReference type="RefSeq" id="WP_106590934.1">
    <property type="nucleotide sequence ID" value="NZ_PYGI01000005.1"/>
</dbReference>
<sequence length="348" mass="38027">MSLQHAWYARAGWLRLLRPLSALFTHLVRRRCRRLRQLGAAAAGIPVPVIIVGNISIGGTGKTPLTIVLIEILRRHGYRPGVVSRGYGAKPPTYPWTVTADSRPSEGGDEPCLIVQRTGVPLVIDPNRVEAVRTLLQDHACNLIISDDGLQHYALARDIEIAVVDGVRGLGNGRCLPEGPLREPPERLASVDWVVINGGDGMQGVQGLPVLAADAVQMQLAPMALVPLQDGPVLTGDGWPYSRRVHALAGIGNPSRFFDTLRLMGFDPIEHPLMDHAEIQPEMLELEPQLPIIMTEKDAVKCRQLTPENCWALRVDAQLPEGFEQQLIQRLAQLSAQQTGQNDGSQTA</sequence>
<keyword evidence="11 13" id="KW-0443">Lipid metabolism</keyword>
<accession>A0A2P8F095</accession>
<dbReference type="Proteomes" id="UP000242133">
    <property type="component" value="Unassembled WGS sequence"/>
</dbReference>
<dbReference type="InterPro" id="IPR003758">
    <property type="entry name" value="LpxK"/>
</dbReference>
<dbReference type="SUPFAM" id="SSF52540">
    <property type="entry name" value="P-loop containing nucleoside triphosphate hydrolases"/>
    <property type="match status" value="1"/>
</dbReference>
<evidence type="ECO:0000256" key="12">
    <source>
        <dbReference type="ARBA" id="ARBA00029757"/>
    </source>
</evidence>
<evidence type="ECO:0000256" key="3">
    <source>
        <dbReference type="ARBA" id="ARBA00012071"/>
    </source>
</evidence>
<dbReference type="EMBL" id="PYGI01000005">
    <property type="protein sequence ID" value="PSL15144.1"/>
    <property type="molecule type" value="Genomic_DNA"/>
</dbReference>
<dbReference type="NCBIfam" id="TIGR00682">
    <property type="entry name" value="lpxK"/>
    <property type="match status" value="1"/>
</dbReference>
<evidence type="ECO:0000256" key="10">
    <source>
        <dbReference type="ARBA" id="ARBA00022840"/>
    </source>
</evidence>
<dbReference type="PANTHER" id="PTHR42724:SF1">
    <property type="entry name" value="TETRAACYLDISACCHARIDE 4'-KINASE, MITOCHONDRIAL-RELATED"/>
    <property type="match status" value="1"/>
</dbReference>
<name>A0A2P8F095_9GAMM</name>
<evidence type="ECO:0000256" key="7">
    <source>
        <dbReference type="ARBA" id="ARBA00022679"/>
    </source>
</evidence>
<evidence type="ECO:0000313" key="16">
    <source>
        <dbReference type="Proteomes" id="UP000242133"/>
    </source>
</evidence>
<evidence type="ECO:0000313" key="15">
    <source>
        <dbReference type="EMBL" id="PSL15144.1"/>
    </source>
</evidence>
<evidence type="ECO:0000256" key="1">
    <source>
        <dbReference type="ARBA" id="ARBA00002274"/>
    </source>
</evidence>
<evidence type="ECO:0000256" key="13">
    <source>
        <dbReference type="HAMAP-Rule" id="MF_00409"/>
    </source>
</evidence>
<keyword evidence="14" id="KW-1133">Transmembrane helix</keyword>
<evidence type="ECO:0000256" key="9">
    <source>
        <dbReference type="ARBA" id="ARBA00022777"/>
    </source>
</evidence>
<evidence type="ECO:0000256" key="4">
    <source>
        <dbReference type="ARBA" id="ARBA00016436"/>
    </source>
</evidence>
<evidence type="ECO:0000256" key="8">
    <source>
        <dbReference type="ARBA" id="ARBA00022741"/>
    </source>
</evidence>
<dbReference type="UniPathway" id="UPA00359">
    <property type="reaction ID" value="UER00482"/>
</dbReference>
<comment type="similarity">
    <text evidence="13">Belongs to the LpxK family.</text>
</comment>
<keyword evidence="14" id="KW-0812">Transmembrane</keyword>
<organism evidence="15 16">
    <name type="scientific">Marinobacterium halophilum</name>
    <dbReference type="NCBI Taxonomy" id="267374"/>
    <lineage>
        <taxon>Bacteria</taxon>
        <taxon>Pseudomonadati</taxon>
        <taxon>Pseudomonadota</taxon>
        <taxon>Gammaproteobacteria</taxon>
        <taxon>Oceanospirillales</taxon>
        <taxon>Oceanospirillaceae</taxon>
        <taxon>Marinobacterium</taxon>
    </lineage>
</organism>
<evidence type="ECO:0000256" key="2">
    <source>
        <dbReference type="ARBA" id="ARBA00004870"/>
    </source>
</evidence>
<dbReference type="InterPro" id="IPR027417">
    <property type="entry name" value="P-loop_NTPase"/>
</dbReference>
<keyword evidence="10 13" id="KW-0067">ATP-binding</keyword>
<dbReference type="HAMAP" id="MF_00409">
    <property type="entry name" value="LpxK"/>
    <property type="match status" value="1"/>
</dbReference>
<keyword evidence="8 13" id="KW-0547">Nucleotide-binding</keyword>
<gene>
    <name evidence="13" type="primary">lpxK</name>
    <name evidence="15" type="ORF">CLV44_10538</name>
</gene>
<dbReference type="GO" id="GO:0005886">
    <property type="term" value="C:plasma membrane"/>
    <property type="evidence" value="ECO:0007669"/>
    <property type="project" value="TreeGrafter"/>
</dbReference>
<keyword evidence="16" id="KW-1185">Reference proteome</keyword>
<evidence type="ECO:0000256" key="5">
    <source>
        <dbReference type="ARBA" id="ARBA00022516"/>
    </source>
</evidence>
<reference evidence="15 16" key="1">
    <citation type="submission" date="2018-03" db="EMBL/GenBank/DDBJ databases">
        <title>Genomic Encyclopedia of Archaeal and Bacterial Type Strains, Phase II (KMG-II): from individual species to whole genera.</title>
        <authorList>
            <person name="Goeker M."/>
        </authorList>
    </citation>
    <scope>NUCLEOTIDE SEQUENCE [LARGE SCALE GENOMIC DNA]</scope>
    <source>
        <strain evidence="15 16">DSM 17586</strain>
    </source>
</reference>
<dbReference type="PANTHER" id="PTHR42724">
    <property type="entry name" value="TETRAACYLDISACCHARIDE 4'-KINASE"/>
    <property type="match status" value="1"/>
</dbReference>
<dbReference type="GO" id="GO:0005524">
    <property type="term" value="F:ATP binding"/>
    <property type="evidence" value="ECO:0007669"/>
    <property type="project" value="UniProtKB-UniRule"/>
</dbReference>
<keyword evidence="6 13" id="KW-0441">Lipid A biosynthesis</keyword>
<dbReference type="GO" id="GO:0009244">
    <property type="term" value="P:lipopolysaccharide core region biosynthetic process"/>
    <property type="evidence" value="ECO:0007669"/>
    <property type="project" value="TreeGrafter"/>
</dbReference>
<evidence type="ECO:0000256" key="14">
    <source>
        <dbReference type="SAM" id="Phobius"/>
    </source>
</evidence>
<comment type="function">
    <text evidence="1 13">Transfers the gamma-phosphate of ATP to the 4'-position of a tetraacyldisaccharide 1-phosphate intermediate (termed DS-1-P) to form tetraacyldisaccharide 1,4'-bis-phosphate (lipid IVA).</text>
</comment>
<evidence type="ECO:0000256" key="6">
    <source>
        <dbReference type="ARBA" id="ARBA00022556"/>
    </source>
</evidence>
<keyword evidence="5 13" id="KW-0444">Lipid biosynthesis</keyword>
<dbReference type="AlphaFoldDB" id="A0A2P8F095"/>
<keyword evidence="9 13" id="KW-0418">Kinase</keyword>
<dbReference type="OrthoDB" id="9766423at2"/>
<comment type="pathway">
    <text evidence="2 13">Glycolipid biosynthesis; lipid IV(A) biosynthesis; lipid IV(A) from (3R)-3-hydroxytetradecanoyl-[acyl-carrier-protein] and UDP-N-acetyl-alpha-D-glucosamine: step 6/6.</text>
</comment>
<feature type="transmembrane region" description="Helical" evidence="14">
    <location>
        <begin position="38"/>
        <end position="57"/>
    </location>
</feature>